<gene>
    <name evidence="3" type="ordered locus">Rta_28280</name>
</gene>
<feature type="domain" description="Glycosyltransferase subfamily 4-like N-terminal" evidence="2">
    <location>
        <begin position="20"/>
        <end position="182"/>
    </location>
</feature>
<dbReference type="Gene3D" id="3.40.50.2000">
    <property type="entry name" value="Glycogen Phosphorylase B"/>
    <property type="match status" value="2"/>
</dbReference>
<dbReference type="PANTHER" id="PTHR12526:SF630">
    <property type="entry name" value="GLYCOSYLTRANSFERASE"/>
    <property type="match status" value="1"/>
</dbReference>
<dbReference type="KEGG" id="rta:Rta_28280"/>
<accession>F5Y5P7</accession>
<reference evidence="3 4" key="2">
    <citation type="journal article" date="2011" name="PLoS ONE">
        <title>The Cyst-Dividing Bacterium Ramlibacter tataouinensis TTB310 Genome Reveals a Well-Stocked Toolbox for Adaptation to a Desert Environment.</title>
        <authorList>
            <person name="De Luca G."/>
            <person name="Barakat M."/>
            <person name="Ortet P."/>
            <person name="Fochesato S."/>
            <person name="Jourlin-Castelli C."/>
            <person name="Ansaldi M."/>
            <person name="Py B."/>
            <person name="Fichant G."/>
            <person name="Coutinho P.M."/>
            <person name="Voulhoux R."/>
            <person name="Bastien O."/>
            <person name="Marechal E."/>
            <person name="Henrissat B."/>
            <person name="Quentin Y."/>
            <person name="Noirot P."/>
            <person name="Filloux A."/>
            <person name="Mejean V."/>
            <person name="Dubow M.S."/>
            <person name="Barras F."/>
            <person name="Barbe V."/>
            <person name="Weissenbach J."/>
            <person name="Mihalcescu I."/>
            <person name="Vermeglio A."/>
            <person name="Achouak W."/>
            <person name="Heulin T."/>
        </authorList>
    </citation>
    <scope>NUCLEOTIDE SEQUENCE [LARGE SCALE GENOMIC DNA]</scope>
    <source>
        <strain evidence="4">ATCC BAA-407 / DSM 14655 / LMG 21543 / TTB310</strain>
    </source>
</reference>
<evidence type="ECO:0000259" key="2">
    <source>
        <dbReference type="Pfam" id="PF13439"/>
    </source>
</evidence>
<dbReference type="AlphaFoldDB" id="F5Y5P7"/>
<dbReference type="PATRIC" id="fig|365046.3.peg.2898"/>
<protein>
    <submittedName>
        <fullName evidence="3">A-glycosyltransferase, Glycosyltransferase Family 4-like protein</fullName>
    </submittedName>
</protein>
<keyword evidence="4" id="KW-1185">Reference proteome</keyword>
<dbReference type="STRING" id="365046.Rta_28280"/>
<feature type="domain" description="Glycosyl transferase family 1" evidence="1">
    <location>
        <begin position="193"/>
        <end position="348"/>
    </location>
</feature>
<name>F5Y5P7_RAMTT</name>
<evidence type="ECO:0000313" key="3">
    <source>
        <dbReference type="EMBL" id="AEG93931.1"/>
    </source>
</evidence>
<evidence type="ECO:0000313" key="4">
    <source>
        <dbReference type="Proteomes" id="UP000008385"/>
    </source>
</evidence>
<dbReference type="Proteomes" id="UP000008385">
    <property type="component" value="Chromosome"/>
</dbReference>
<organism evidence="3 4">
    <name type="scientific">Ramlibacter tataouinensis (strain ATCC BAA-407 / DSM 14655 / LMG 21543 / TTB310)</name>
    <dbReference type="NCBI Taxonomy" id="365046"/>
    <lineage>
        <taxon>Bacteria</taxon>
        <taxon>Pseudomonadati</taxon>
        <taxon>Pseudomonadota</taxon>
        <taxon>Betaproteobacteria</taxon>
        <taxon>Burkholderiales</taxon>
        <taxon>Comamonadaceae</taxon>
        <taxon>Ramlibacter</taxon>
    </lineage>
</organism>
<proteinExistence type="predicted"/>
<dbReference type="InterPro" id="IPR028098">
    <property type="entry name" value="Glyco_trans_4-like_N"/>
</dbReference>
<dbReference type="EMBL" id="CP000245">
    <property type="protein sequence ID" value="AEG93931.1"/>
    <property type="molecule type" value="Genomic_DNA"/>
</dbReference>
<dbReference type="Pfam" id="PF00534">
    <property type="entry name" value="Glycos_transf_1"/>
    <property type="match status" value="1"/>
</dbReference>
<reference evidence="4" key="1">
    <citation type="submission" date="2006-01" db="EMBL/GenBank/DDBJ databases">
        <title>Genome of the cyst-dividing bacterium Ramlibacter tataouinensis.</title>
        <authorList>
            <person name="Barakat M."/>
            <person name="Ortet P."/>
            <person name="De Luca G."/>
            <person name="Jourlin-Castelli C."/>
            <person name="Ansaldi M."/>
            <person name="Py B."/>
            <person name="Fichant G."/>
            <person name="Coutinho P."/>
            <person name="Voulhoux R."/>
            <person name="Bastien O."/>
            <person name="Roy S."/>
            <person name="Marechal E."/>
            <person name="Henrissat B."/>
            <person name="Quentin Y."/>
            <person name="Noirot P."/>
            <person name="Filloux A."/>
            <person name="Mejean V."/>
            <person name="DuBow M."/>
            <person name="Barras F."/>
            <person name="Heulin T."/>
        </authorList>
    </citation>
    <scope>NUCLEOTIDE SEQUENCE [LARGE SCALE GENOMIC DNA]</scope>
    <source>
        <strain evidence="4">ATCC BAA-407 / DSM 14655 / LMG 21543 / TTB310</strain>
    </source>
</reference>
<evidence type="ECO:0000259" key="1">
    <source>
        <dbReference type="Pfam" id="PF00534"/>
    </source>
</evidence>
<keyword evidence="3" id="KW-0808">Transferase</keyword>
<sequence>MAEPRVAPRVMLVITKGETGGAQTHVLALCQALAGRADINVVIGGTSADSPLARALRQAGVPTRTLPALRNSLSPWAVARATRDLLRLLRERPPDLLHAHSAVAGVVARLAGWIARVPVVYTVHGFGFKPQAPALQRRMAFLAEWTLAPLTRRMVCVSHHERALAARLPLPAQRVSVIPNAVVDTPHRASPAREPARIVMVARFAAPKRPDLLLRAAALLRDQQRHEALLTLIGDGPELVKCQALAREFGLAAARFPGDVSDVPERLAQHEVFVLLSDHEGLPISVLEAMRSGLAIVASDLPGIRELVRTGQEALLVPNDPAAVAQALARLAASPELRSRLGQGARRRYETLFTPGTMVDAVLNLYGQIAAHEP</sequence>
<dbReference type="eggNOG" id="COG0438">
    <property type="taxonomic scope" value="Bacteria"/>
</dbReference>
<dbReference type="SUPFAM" id="SSF53756">
    <property type="entry name" value="UDP-Glycosyltransferase/glycogen phosphorylase"/>
    <property type="match status" value="1"/>
</dbReference>
<dbReference type="GO" id="GO:0016757">
    <property type="term" value="F:glycosyltransferase activity"/>
    <property type="evidence" value="ECO:0007669"/>
    <property type="project" value="InterPro"/>
</dbReference>
<dbReference type="Pfam" id="PF13439">
    <property type="entry name" value="Glyco_transf_4"/>
    <property type="match status" value="1"/>
</dbReference>
<dbReference type="HOGENOM" id="CLU_009583_0_3_4"/>
<dbReference type="PANTHER" id="PTHR12526">
    <property type="entry name" value="GLYCOSYLTRANSFERASE"/>
    <property type="match status" value="1"/>
</dbReference>
<dbReference type="InterPro" id="IPR001296">
    <property type="entry name" value="Glyco_trans_1"/>
</dbReference>